<dbReference type="EMBL" id="CP006691">
    <property type="protein sequence ID" value="AGT74836.1"/>
    <property type="molecule type" value="Genomic_DNA"/>
</dbReference>
<proteinExistence type="predicted"/>
<gene>
    <name evidence="1" type="ORF">HPSA20_1629</name>
</gene>
<name>T1UBT7_HELPX</name>
<accession>T1UBT7</accession>
<dbReference type="HOGENOM" id="CLU_3234541_0_0_7"/>
<organism evidence="1 2">
    <name type="scientific">Helicobacter pylori SouthAfrica20</name>
    <dbReference type="NCBI Taxonomy" id="1352356"/>
    <lineage>
        <taxon>Bacteria</taxon>
        <taxon>Pseudomonadati</taxon>
        <taxon>Campylobacterota</taxon>
        <taxon>Epsilonproteobacteria</taxon>
        <taxon>Campylobacterales</taxon>
        <taxon>Helicobacteraceae</taxon>
        <taxon>Helicobacter</taxon>
    </lineage>
</organism>
<evidence type="ECO:0000313" key="2">
    <source>
        <dbReference type="Proteomes" id="UP000015920"/>
    </source>
</evidence>
<protein>
    <submittedName>
        <fullName evidence="1">Uncharacterized protein</fullName>
    </submittedName>
</protein>
<sequence length="43" mass="5153">MCAFKMFVIHEKPFYDLIKDANILLENIEIGKYFESSPKPFER</sequence>
<dbReference type="AlphaFoldDB" id="T1UBT7"/>
<reference evidence="1 2" key="1">
    <citation type="journal article" date="2013" name="Genome Announc.">
        <title>Genome Sequences of Three hpAfrica2 Strains of Helicobacter pylori.</title>
        <authorList>
            <person name="Duncan S.S."/>
            <person name="Bertoli M.T."/>
            <person name="Kersulyte D."/>
            <person name="Valk P.L."/>
            <person name="Tamma S."/>
            <person name="Segal I."/>
            <person name="McClain M.S."/>
            <person name="Cover T.L."/>
            <person name="Berg D.E."/>
        </authorList>
    </citation>
    <scope>NUCLEOTIDE SEQUENCE [LARGE SCALE GENOMIC DNA]</scope>
    <source>
        <strain evidence="1">SouthAfrica20</strain>
    </source>
</reference>
<dbReference type="PATRIC" id="fig|1352356.3.peg.1589"/>
<evidence type="ECO:0000313" key="1">
    <source>
        <dbReference type="EMBL" id="AGT74836.1"/>
    </source>
</evidence>
<dbReference type="KEGG" id="hpys:HPSA20_1629"/>
<dbReference type="Proteomes" id="UP000015920">
    <property type="component" value="Chromosome"/>
</dbReference>